<sequence length="153" mass="17688">MKTQFWQYIFPPLPPIAMLLTVGFGVLLNHYFSFPFRLGSPYWAGFPLALAIGLLVAAKWAFHRHHTTVDPIKEPSALVTTGIYAYTRNPMYLALVLIIVSAGFYFNSLWCWGLVPAYMTYLSMTFIFSEEQRLAAHWPDAFAEYRAQVRRWI</sequence>
<keyword evidence="4 5" id="KW-0472">Membrane</keyword>
<feature type="transmembrane region" description="Helical" evidence="5">
    <location>
        <begin position="44"/>
        <end position="62"/>
    </location>
</feature>
<evidence type="ECO:0000256" key="3">
    <source>
        <dbReference type="ARBA" id="ARBA00022989"/>
    </source>
</evidence>
<accession>A0ABX6K532</accession>
<dbReference type="EMBL" id="CP050266">
    <property type="protein sequence ID" value="QIR06054.1"/>
    <property type="molecule type" value="Genomic_DNA"/>
</dbReference>
<keyword evidence="3 5" id="KW-1133">Transmembrane helix</keyword>
<dbReference type="InterPro" id="IPR007318">
    <property type="entry name" value="Phopholipid_MeTrfase"/>
</dbReference>
<keyword evidence="7" id="KW-1185">Reference proteome</keyword>
<comment type="subcellular location">
    <subcellularLocation>
        <location evidence="1">Endomembrane system</location>
        <topology evidence="1">Multi-pass membrane protein</topology>
    </subcellularLocation>
</comment>
<gene>
    <name evidence="6" type="ORF">HBA18_06525</name>
</gene>
<proteinExistence type="predicted"/>
<dbReference type="Pfam" id="PF04191">
    <property type="entry name" value="PEMT"/>
    <property type="match status" value="1"/>
</dbReference>
<reference evidence="6 7" key="1">
    <citation type="submission" date="2020-03" db="EMBL/GenBank/DDBJ databases">
        <title>Genome mining reveals the biosynthetic pathways of PHA and ectoines of the halophilic strain Salinivibrio costicola M318 isolated from fermented shrimp paste.</title>
        <authorList>
            <person name="Doan T.V."/>
            <person name="Tran L.T."/>
            <person name="Trieu T.A."/>
            <person name="Nguyen Q.V."/>
            <person name="Quach T.N."/>
            <person name="Phi T.Q."/>
            <person name="Kumar S."/>
        </authorList>
    </citation>
    <scope>NUCLEOTIDE SEQUENCE [LARGE SCALE GENOMIC DNA]</scope>
    <source>
        <strain evidence="6 7">M318</strain>
    </source>
</reference>
<dbReference type="RefSeq" id="WP_096628245.1">
    <property type="nucleotide sequence ID" value="NZ_CP050266.1"/>
</dbReference>
<keyword evidence="2 5" id="KW-0812">Transmembrane</keyword>
<name>A0ABX6K532_SALCS</name>
<feature type="transmembrane region" description="Helical" evidence="5">
    <location>
        <begin position="92"/>
        <end position="115"/>
    </location>
</feature>
<feature type="transmembrane region" description="Helical" evidence="5">
    <location>
        <begin position="12"/>
        <end position="32"/>
    </location>
</feature>
<protein>
    <submittedName>
        <fullName evidence="6">Isoprenylcysteine carboxylmethyltransferase family protein</fullName>
    </submittedName>
</protein>
<evidence type="ECO:0000313" key="6">
    <source>
        <dbReference type="EMBL" id="QIR06054.1"/>
    </source>
</evidence>
<dbReference type="Proteomes" id="UP000501408">
    <property type="component" value="Chromosome 1"/>
</dbReference>
<evidence type="ECO:0000256" key="1">
    <source>
        <dbReference type="ARBA" id="ARBA00004127"/>
    </source>
</evidence>
<organism evidence="6 7">
    <name type="scientific">Salinivibrio costicola</name>
    <name type="common">Vibrio costicola</name>
    <dbReference type="NCBI Taxonomy" id="51367"/>
    <lineage>
        <taxon>Bacteria</taxon>
        <taxon>Pseudomonadati</taxon>
        <taxon>Pseudomonadota</taxon>
        <taxon>Gammaproteobacteria</taxon>
        <taxon>Vibrionales</taxon>
        <taxon>Vibrionaceae</taxon>
        <taxon>Salinivibrio</taxon>
    </lineage>
</organism>
<evidence type="ECO:0000256" key="2">
    <source>
        <dbReference type="ARBA" id="ARBA00022692"/>
    </source>
</evidence>
<evidence type="ECO:0000256" key="4">
    <source>
        <dbReference type="ARBA" id="ARBA00023136"/>
    </source>
</evidence>
<evidence type="ECO:0000256" key="5">
    <source>
        <dbReference type="SAM" id="Phobius"/>
    </source>
</evidence>
<evidence type="ECO:0000313" key="7">
    <source>
        <dbReference type="Proteomes" id="UP000501408"/>
    </source>
</evidence>
<dbReference type="Gene3D" id="1.20.120.1630">
    <property type="match status" value="1"/>
</dbReference>